<sequence length="469" mass="52239">MASQSSLKFPKNKKAFSKKPELATITEDIPSSYRPDGNISFYHNGIHFTLDECQLICSLRKLGADDDLVSEIIKHERRSPEPVNCDGLNQDLLDASSGTMKYNGTLAIEAARVKAQNAYLVWMEYMTGVVWWYQERGRDQEVLRMAPDPLSWMAMIPPRPLPGDVKETWYSWNEPGWDIGPAALSLQPTPIAIFHNSTAPPNTSRIDTSQAGMQPENVWKWLDAVDQDHLDSLDQWGIPPPQRPPWSIPPRSDSFTHGSDGETYQQYNEMRNAEAASLLKAMPPAGILLRNGSIRVTKQNPRFFAWDVKNENHPQSLLPGFPKSLAADVENKNNPMSLGPGFPASSVATGQRTDTSSPRELQISGREGNERSENPKRLPSSVERGRDLGHSGSLRSIPTIHVEIKDPVAINCQGARVVGGNQQNGLQSLPSMREKPRRNTTAGEGALHRRNAIRRPSNVRAEPKARPQR</sequence>
<dbReference type="OrthoDB" id="5413056at2759"/>
<comment type="caution">
    <text evidence="2">The sequence shown here is derived from an EMBL/GenBank/DDBJ whole genome shotgun (WGS) entry which is preliminary data.</text>
</comment>
<gene>
    <name evidence="2" type="ORF">ALECFALPRED_002032</name>
</gene>
<organism evidence="2 3">
    <name type="scientific">Alectoria fallacina</name>
    <dbReference type="NCBI Taxonomy" id="1903189"/>
    <lineage>
        <taxon>Eukaryota</taxon>
        <taxon>Fungi</taxon>
        <taxon>Dikarya</taxon>
        <taxon>Ascomycota</taxon>
        <taxon>Pezizomycotina</taxon>
        <taxon>Lecanoromycetes</taxon>
        <taxon>OSLEUM clade</taxon>
        <taxon>Lecanoromycetidae</taxon>
        <taxon>Lecanorales</taxon>
        <taxon>Lecanorineae</taxon>
        <taxon>Parmeliaceae</taxon>
        <taxon>Alectoria</taxon>
    </lineage>
</organism>
<proteinExistence type="predicted"/>
<evidence type="ECO:0000313" key="2">
    <source>
        <dbReference type="EMBL" id="CAF9922153.1"/>
    </source>
</evidence>
<evidence type="ECO:0000313" key="3">
    <source>
        <dbReference type="Proteomes" id="UP000664203"/>
    </source>
</evidence>
<reference evidence="2" key="1">
    <citation type="submission" date="2021-03" db="EMBL/GenBank/DDBJ databases">
        <authorList>
            <person name="Tagirdzhanova G."/>
        </authorList>
    </citation>
    <scope>NUCLEOTIDE SEQUENCE</scope>
</reference>
<feature type="compositionally biased region" description="Polar residues" evidence="1">
    <location>
        <begin position="420"/>
        <end position="430"/>
    </location>
</feature>
<feature type="region of interest" description="Disordered" evidence="1">
    <location>
        <begin position="420"/>
        <end position="469"/>
    </location>
</feature>
<evidence type="ECO:0000256" key="1">
    <source>
        <dbReference type="SAM" id="MobiDB-lite"/>
    </source>
</evidence>
<name>A0A8H3FHQ4_9LECA</name>
<accession>A0A8H3FHQ4</accession>
<feature type="region of interest" description="Disordered" evidence="1">
    <location>
        <begin position="328"/>
        <end position="394"/>
    </location>
</feature>
<dbReference type="AlphaFoldDB" id="A0A8H3FHQ4"/>
<keyword evidence="3" id="KW-1185">Reference proteome</keyword>
<feature type="compositionally biased region" description="Basic and acidic residues" evidence="1">
    <location>
        <begin position="367"/>
        <end position="376"/>
    </location>
</feature>
<dbReference type="Proteomes" id="UP000664203">
    <property type="component" value="Unassembled WGS sequence"/>
</dbReference>
<protein>
    <submittedName>
        <fullName evidence="2">Uncharacterized protein</fullName>
    </submittedName>
</protein>
<feature type="compositionally biased region" description="Polar residues" evidence="1">
    <location>
        <begin position="346"/>
        <end position="359"/>
    </location>
</feature>
<dbReference type="EMBL" id="CAJPDR010000152">
    <property type="protein sequence ID" value="CAF9922153.1"/>
    <property type="molecule type" value="Genomic_DNA"/>
</dbReference>